<feature type="transmembrane region" description="Helical" evidence="6">
    <location>
        <begin position="43"/>
        <end position="63"/>
    </location>
</feature>
<comment type="caution">
    <text evidence="7">The sequence shown here is derived from an EMBL/GenBank/DDBJ whole genome shotgun (WGS) entry which is preliminary data.</text>
</comment>
<sequence length="349" mass="38555">MQRATLLTLSLWLVALGLGAWTLAQLPLTEISHSIAALTTPQWIFWLALNALIIVLLGLRWQLLTKALGAPVRLIKLLLIRQAGQAVSFITPGPQFGGEPLQVYWLYQYGLPLRKALLALGLDRFFELWVNFSVLLLAVLLLFSGIADNHNQGNISSAGIGNIASDWKTALLPLLIFLGLMLSLAWVVIKQPQWIHNRLERIAARWQHNHRLNNIHQHWQSLGDDLRIALAHQKIRFLLAILLSLLGWVGLLGELYMILQFVGIDVGLHSFLIILVAMRMALLLPMPGGVGTLEASVLWSFHTLNLPASAALGLIALMRLRDAIVLLLGLACLRASNSTRAQADTIAQG</sequence>
<keyword evidence="8" id="KW-1185">Reference proteome</keyword>
<feature type="transmembrane region" description="Helical" evidence="6">
    <location>
        <begin position="167"/>
        <end position="189"/>
    </location>
</feature>
<dbReference type="EMBL" id="JBHRTF010000003">
    <property type="protein sequence ID" value="MFC3115310.1"/>
    <property type="molecule type" value="Genomic_DNA"/>
</dbReference>
<comment type="subcellular location">
    <subcellularLocation>
        <location evidence="1">Cell membrane</location>
        <topology evidence="1">Multi-pass membrane protein</topology>
    </subcellularLocation>
</comment>
<proteinExistence type="predicted"/>
<evidence type="ECO:0000256" key="1">
    <source>
        <dbReference type="ARBA" id="ARBA00004651"/>
    </source>
</evidence>
<dbReference type="PANTHER" id="PTHR39087">
    <property type="entry name" value="UPF0104 MEMBRANE PROTEIN MJ1595"/>
    <property type="match status" value="1"/>
</dbReference>
<evidence type="ECO:0000256" key="2">
    <source>
        <dbReference type="ARBA" id="ARBA00022475"/>
    </source>
</evidence>
<organism evidence="7 8">
    <name type="scientific">Cellvibrio fontiphilus</name>
    <dbReference type="NCBI Taxonomy" id="1815559"/>
    <lineage>
        <taxon>Bacteria</taxon>
        <taxon>Pseudomonadati</taxon>
        <taxon>Pseudomonadota</taxon>
        <taxon>Gammaproteobacteria</taxon>
        <taxon>Cellvibrionales</taxon>
        <taxon>Cellvibrionaceae</taxon>
        <taxon>Cellvibrio</taxon>
    </lineage>
</organism>
<feature type="transmembrane region" description="Helical" evidence="6">
    <location>
        <begin position="128"/>
        <end position="147"/>
    </location>
</feature>
<reference evidence="8" key="1">
    <citation type="journal article" date="2019" name="Int. J. Syst. Evol. Microbiol.">
        <title>The Global Catalogue of Microorganisms (GCM) 10K type strain sequencing project: providing services to taxonomists for standard genome sequencing and annotation.</title>
        <authorList>
            <consortium name="The Broad Institute Genomics Platform"/>
            <consortium name="The Broad Institute Genome Sequencing Center for Infectious Disease"/>
            <person name="Wu L."/>
            <person name="Ma J."/>
        </authorList>
    </citation>
    <scope>NUCLEOTIDE SEQUENCE [LARGE SCALE GENOMIC DNA]</scope>
    <source>
        <strain evidence="8">KCTC 52237</strain>
    </source>
</reference>
<accession>A0ABV7FFC8</accession>
<dbReference type="PANTHER" id="PTHR39087:SF2">
    <property type="entry name" value="UPF0104 MEMBRANE PROTEIN MJ1595"/>
    <property type="match status" value="1"/>
</dbReference>
<evidence type="ECO:0000313" key="8">
    <source>
        <dbReference type="Proteomes" id="UP001595555"/>
    </source>
</evidence>
<dbReference type="NCBIfam" id="TIGR00374">
    <property type="entry name" value="flippase-like domain"/>
    <property type="match status" value="1"/>
</dbReference>
<keyword evidence="3 6" id="KW-0812">Transmembrane</keyword>
<keyword evidence="5 6" id="KW-0472">Membrane</keyword>
<keyword evidence="2" id="KW-1003">Cell membrane</keyword>
<evidence type="ECO:0000313" key="7">
    <source>
        <dbReference type="EMBL" id="MFC3115310.1"/>
    </source>
</evidence>
<dbReference type="RefSeq" id="WP_378117489.1">
    <property type="nucleotide sequence ID" value="NZ_JBHRTF010000003.1"/>
</dbReference>
<feature type="transmembrane region" description="Helical" evidence="6">
    <location>
        <begin position="237"/>
        <end position="262"/>
    </location>
</feature>
<evidence type="ECO:0000256" key="6">
    <source>
        <dbReference type="SAM" id="Phobius"/>
    </source>
</evidence>
<keyword evidence="4 6" id="KW-1133">Transmembrane helix</keyword>
<evidence type="ECO:0000256" key="3">
    <source>
        <dbReference type="ARBA" id="ARBA00022692"/>
    </source>
</evidence>
<protein>
    <submittedName>
        <fullName evidence="7">Lysylphosphatidylglycerol synthase transmembrane domain-containing protein</fullName>
    </submittedName>
</protein>
<dbReference type="Proteomes" id="UP001595555">
    <property type="component" value="Unassembled WGS sequence"/>
</dbReference>
<feature type="transmembrane region" description="Helical" evidence="6">
    <location>
        <begin position="297"/>
        <end position="318"/>
    </location>
</feature>
<evidence type="ECO:0000256" key="4">
    <source>
        <dbReference type="ARBA" id="ARBA00022989"/>
    </source>
</evidence>
<gene>
    <name evidence="7" type="ORF">ACFODX_07055</name>
</gene>
<feature type="transmembrane region" description="Helical" evidence="6">
    <location>
        <begin position="268"/>
        <end position="285"/>
    </location>
</feature>
<name>A0ABV7FFC8_9GAMM</name>
<evidence type="ECO:0000256" key="5">
    <source>
        <dbReference type="ARBA" id="ARBA00023136"/>
    </source>
</evidence>
<dbReference type="InterPro" id="IPR022791">
    <property type="entry name" value="L-PG_synthase/AglD"/>
</dbReference>
<dbReference type="Pfam" id="PF03706">
    <property type="entry name" value="LPG_synthase_TM"/>
    <property type="match status" value="1"/>
</dbReference>